<dbReference type="OrthoDB" id="7773807at2"/>
<name>A0A1H2WVR5_9RHOB</name>
<keyword evidence="3" id="KW-1185">Reference proteome</keyword>
<protein>
    <recommendedName>
        <fullName evidence="4">Lipoprotein</fullName>
    </recommendedName>
</protein>
<sequence length="164" mass="17399">MTRPLWILCLCAVLAGCGDSSLNPMRWFDRGGAPRGPQTLEPRGGYADTDQRLPVPQVLSARWEPTVEGRLLVVTAIAPTKGWWDVALVTETPQPAGRVRPGPDGVLRLKLVGAPPLAEDTAARMPAQPGADTLTVAFPLSNAALEWIDSVTISAGLNGISLKV</sequence>
<accession>A0A1H2WVR5</accession>
<feature type="region of interest" description="Disordered" evidence="1">
    <location>
        <begin position="29"/>
        <end position="50"/>
    </location>
</feature>
<dbReference type="EMBL" id="FNNA01000002">
    <property type="protein sequence ID" value="SDW84720.1"/>
    <property type="molecule type" value="Genomic_DNA"/>
</dbReference>
<reference evidence="3" key="1">
    <citation type="submission" date="2016-10" db="EMBL/GenBank/DDBJ databases">
        <authorList>
            <person name="Varghese N."/>
            <person name="Submissions S."/>
        </authorList>
    </citation>
    <scope>NUCLEOTIDE SEQUENCE [LARGE SCALE GENOMIC DNA]</scope>
    <source>
        <strain evidence="3">DSM 29303</strain>
    </source>
</reference>
<evidence type="ECO:0000313" key="2">
    <source>
        <dbReference type="EMBL" id="SDW84720.1"/>
    </source>
</evidence>
<evidence type="ECO:0000313" key="3">
    <source>
        <dbReference type="Proteomes" id="UP000182944"/>
    </source>
</evidence>
<dbReference type="Proteomes" id="UP000182944">
    <property type="component" value="Unassembled WGS sequence"/>
</dbReference>
<proteinExistence type="predicted"/>
<gene>
    <name evidence="2" type="ORF">SAMN05444276_102289</name>
</gene>
<evidence type="ECO:0008006" key="4">
    <source>
        <dbReference type="Google" id="ProtNLM"/>
    </source>
</evidence>
<dbReference type="PROSITE" id="PS51257">
    <property type="entry name" value="PROKAR_LIPOPROTEIN"/>
    <property type="match status" value="1"/>
</dbReference>
<dbReference type="AlphaFoldDB" id="A0A1H2WVR5"/>
<organism evidence="2 3">
    <name type="scientific">Paracoccus sanguinis</name>
    <dbReference type="NCBI Taxonomy" id="1545044"/>
    <lineage>
        <taxon>Bacteria</taxon>
        <taxon>Pseudomonadati</taxon>
        <taxon>Pseudomonadota</taxon>
        <taxon>Alphaproteobacteria</taxon>
        <taxon>Rhodobacterales</taxon>
        <taxon>Paracoccaceae</taxon>
        <taxon>Paracoccus</taxon>
    </lineage>
</organism>
<dbReference type="STRING" id="1545044.SAMN05444276_102289"/>
<evidence type="ECO:0000256" key="1">
    <source>
        <dbReference type="SAM" id="MobiDB-lite"/>
    </source>
</evidence>
<dbReference type="RefSeq" id="WP_052175032.1">
    <property type="nucleotide sequence ID" value="NZ_FNNA01000002.1"/>
</dbReference>